<proteinExistence type="predicted"/>
<name>A0A918R5R6_9ACTN</name>
<accession>A0A918R5R6</accession>
<organism evidence="1 2">
    <name type="scientific">Streptomyces echinoruber</name>
    <dbReference type="NCBI Taxonomy" id="68898"/>
    <lineage>
        <taxon>Bacteria</taxon>
        <taxon>Bacillati</taxon>
        <taxon>Actinomycetota</taxon>
        <taxon>Actinomycetes</taxon>
        <taxon>Kitasatosporales</taxon>
        <taxon>Streptomycetaceae</taxon>
        <taxon>Streptomyces</taxon>
    </lineage>
</organism>
<dbReference type="Proteomes" id="UP000623010">
    <property type="component" value="Unassembled WGS sequence"/>
</dbReference>
<reference evidence="1" key="2">
    <citation type="submission" date="2020-09" db="EMBL/GenBank/DDBJ databases">
        <authorList>
            <person name="Sun Q."/>
            <person name="Ohkuma M."/>
        </authorList>
    </citation>
    <scope>NUCLEOTIDE SEQUENCE</scope>
    <source>
        <strain evidence="1">JCM 5016</strain>
    </source>
</reference>
<gene>
    <name evidence="1" type="ORF">GCM10010389_25920</name>
</gene>
<dbReference type="AlphaFoldDB" id="A0A918R5R6"/>
<reference evidence="1" key="1">
    <citation type="journal article" date="2014" name="Int. J. Syst. Evol. Microbiol.">
        <title>Complete genome sequence of Corynebacterium casei LMG S-19264T (=DSM 44701T), isolated from a smear-ripened cheese.</title>
        <authorList>
            <consortium name="US DOE Joint Genome Institute (JGI-PGF)"/>
            <person name="Walter F."/>
            <person name="Albersmeier A."/>
            <person name="Kalinowski J."/>
            <person name="Ruckert C."/>
        </authorList>
    </citation>
    <scope>NUCLEOTIDE SEQUENCE</scope>
    <source>
        <strain evidence="1">JCM 5016</strain>
    </source>
</reference>
<sequence length="59" mass="5883">MFGGTEVFGVTDGVQVLVIAESFFVGLKAEVGITPVMRLEAGGAAEGASRRPGCTAGAP</sequence>
<evidence type="ECO:0000313" key="1">
    <source>
        <dbReference type="EMBL" id="GGZ86298.1"/>
    </source>
</evidence>
<comment type="caution">
    <text evidence="1">The sequence shown here is derived from an EMBL/GenBank/DDBJ whole genome shotgun (WGS) entry which is preliminary data.</text>
</comment>
<keyword evidence="2" id="KW-1185">Reference proteome</keyword>
<protein>
    <submittedName>
        <fullName evidence="1">Uncharacterized protein</fullName>
    </submittedName>
</protein>
<evidence type="ECO:0000313" key="2">
    <source>
        <dbReference type="Proteomes" id="UP000623010"/>
    </source>
</evidence>
<dbReference type="EMBL" id="BMWH01000007">
    <property type="protein sequence ID" value="GGZ86298.1"/>
    <property type="molecule type" value="Genomic_DNA"/>
</dbReference>